<protein>
    <submittedName>
        <fullName evidence="1">Uncharacterized protein</fullName>
    </submittedName>
</protein>
<gene>
    <name evidence="1" type="ORF">ERS852471_03208</name>
</gene>
<reference evidence="1 2" key="1">
    <citation type="submission" date="2015-09" db="EMBL/GenBank/DDBJ databases">
        <authorList>
            <consortium name="Pathogen Informatics"/>
        </authorList>
    </citation>
    <scope>NUCLEOTIDE SEQUENCE [LARGE SCALE GENOMIC DNA]</scope>
    <source>
        <strain evidence="1 2">2789STDY5834856</strain>
    </source>
</reference>
<accession>A0A174LAS2</accession>
<dbReference type="RefSeq" id="WP_055268322.1">
    <property type="nucleotide sequence ID" value="NZ_CABIXQ010000032.1"/>
</dbReference>
<evidence type="ECO:0000313" key="2">
    <source>
        <dbReference type="Proteomes" id="UP000095594"/>
    </source>
</evidence>
<dbReference type="AlphaFoldDB" id="A0A174LAS2"/>
<dbReference type="InterPro" id="IPR043740">
    <property type="entry name" value="DUF5685"/>
</dbReference>
<sequence length="300" mass="35108">MFGYVTPLKPEMKIREYETFRAYYCGVCMHIKENFGNIPRMTLNYDMTFLAMLLDALHNEGPKFEMKRCIAHPHNKKPMAIKGEALSYAAAMNVSLIYYKLIDDINDDKSIKSKIGAMVLSPYKKKFNRNVTRVNDIIEENLNKLSLLEKEKNFNSIDEICDPFSLIVANILKFYPEEIDNDSEELRDNLYSLGYAIGKWIYVIDALDDLEEDINNDKFNPINYLYNKENKPYKEFIQEIKPRIEFTILNCGYNCKESLERLPLKRNKEILENIISLGMMDKYTKIVENCNCKSSKKRGI</sequence>
<proteinExistence type="predicted"/>
<name>A0A174LAS2_9CLOT</name>
<dbReference type="OrthoDB" id="1722540at2"/>
<dbReference type="Proteomes" id="UP000095594">
    <property type="component" value="Unassembled WGS sequence"/>
</dbReference>
<evidence type="ECO:0000313" key="1">
    <source>
        <dbReference type="EMBL" id="CUP21263.1"/>
    </source>
</evidence>
<dbReference type="Pfam" id="PF18937">
    <property type="entry name" value="DUF5685"/>
    <property type="match status" value="1"/>
</dbReference>
<organism evidence="1 2">
    <name type="scientific">Clostridium disporicum</name>
    <dbReference type="NCBI Taxonomy" id="84024"/>
    <lineage>
        <taxon>Bacteria</taxon>
        <taxon>Bacillati</taxon>
        <taxon>Bacillota</taxon>
        <taxon>Clostridia</taxon>
        <taxon>Eubacteriales</taxon>
        <taxon>Clostridiaceae</taxon>
        <taxon>Clostridium</taxon>
    </lineage>
</organism>
<dbReference type="EMBL" id="CYZX01000032">
    <property type="protein sequence ID" value="CUP21263.1"/>
    <property type="molecule type" value="Genomic_DNA"/>
</dbReference>